<accession>A0AAN9CCR6</accession>
<comment type="caution">
    <text evidence="2">The sequence shown here is derived from an EMBL/GenBank/DDBJ whole genome shotgun (WGS) entry which is preliminary data.</text>
</comment>
<evidence type="ECO:0000256" key="1">
    <source>
        <dbReference type="SAM" id="SignalP"/>
    </source>
</evidence>
<evidence type="ECO:0000313" key="2">
    <source>
        <dbReference type="EMBL" id="KAK7130144.1"/>
    </source>
</evidence>
<dbReference type="EMBL" id="JAYKXH010000021">
    <property type="protein sequence ID" value="KAK7130144.1"/>
    <property type="molecule type" value="Genomic_DNA"/>
</dbReference>
<sequence length="124" mass="14036">MNSMFSVWTLSSLILSYTLAFPIFNNTSRGSDMETFPNVTEIMENNKTRLMENMETFPNISTESTTVISNFTEVMGNRSDDHFPMGRFNCRLSTCTVHNLPVRLQTGDEKAGELTQDPWGPGKK</sequence>
<feature type="signal peptide" evidence="1">
    <location>
        <begin position="1"/>
        <end position="20"/>
    </location>
</feature>
<keyword evidence="3" id="KW-1185">Reference proteome</keyword>
<protein>
    <submittedName>
        <fullName evidence="2">Uncharacterized protein</fullName>
    </submittedName>
</protein>
<dbReference type="Proteomes" id="UP001364617">
    <property type="component" value="Unassembled WGS sequence"/>
</dbReference>
<proteinExistence type="predicted"/>
<reference evidence="2 3" key="1">
    <citation type="submission" date="2024-02" db="EMBL/GenBank/DDBJ databases">
        <title>Chromosome-level genome assembly of the Eurasian Minnow (Phoxinus phoxinus).</title>
        <authorList>
            <person name="Oriowo T.O."/>
            <person name="Martin S."/>
            <person name="Stange M."/>
            <person name="Chrysostomakis Y."/>
            <person name="Brown T."/>
            <person name="Winkler S."/>
            <person name="Kukowka S."/>
            <person name="Myers E.W."/>
            <person name="Bohne A."/>
        </authorList>
    </citation>
    <scope>NUCLEOTIDE SEQUENCE [LARGE SCALE GENOMIC DNA]</scope>
    <source>
        <strain evidence="2">ZFMK-TIS-60720</strain>
        <tissue evidence="2">Whole Organism</tissue>
    </source>
</reference>
<gene>
    <name evidence="2" type="ORF">R3I93_019697</name>
</gene>
<name>A0AAN9CCR6_9TELE</name>
<feature type="chain" id="PRO_5042914340" evidence="1">
    <location>
        <begin position="21"/>
        <end position="124"/>
    </location>
</feature>
<evidence type="ECO:0000313" key="3">
    <source>
        <dbReference type="Proteomes" id="UP001364617"/>
    </source>
</evidence>
<organism evidence="2 3">
    <name type="scientific">Phoxinus phoxinus</name>
    <name type="common">Eurasian minnow</name>
    <dbReference type="NCBI Taxonomy" id="58324"/>
    <lineage>
        <taxon>Eukaryota</taxon>
        <taxon>Metazoa</taxon>
        <taxon>Chordata</taxon>
        <taxon>Craniata</taxon>
        <taxon>Vertebrata</taxon>
        <taxon>Euteleostomi</taxon>
        <taxon>Actinopterygii</taxon>
        <taxon>Neopterygii</taxon>
        <taxon>Teleostei</taxon>
        <taxon>Ostariophysi</taxon>
        <taxon>Cypriniformes</taxon>
        <taxon>Leuciscidae</taxon>
        <taxon>Phoxininae</taxon>
        <taxon>Phoxinus</taxon>
    </lineage>
</organism>
<keyword evidence="1" id="KW-0732">Signal</keyword>
<dbReference type="AlphaFoldDB" id="A0AAN9CCR6"/>